<reference evidence="2 3" key="4">
    <citation type="journal article" date="2000" name="Virology">
        <title>The brown algal virus EsV-1 particle contains a putative hybrid histidine kinase.</title>
        <authorList>
            <person name="Delaroque N."/>
            <person name="Wolf S."/>
            <person name="Muller D.G."/>
            <person name="Knippers R."/>
        </authorList>
    </citation>
    <scope>NUCLEOTIDE SEQUENCE [LARGE SCALE GENOMIC DNA]</scope>
    <source>
        <strain evidence="3">Isolate New Zealand/Kaikoura/1988</strain>
    </source>
</reference>
<sequence length="371" mass="41526">MSRRTPRQERWDIRGYNKRQRDFANRERDGDEEAARRHRLGLHDIDRRVGPQNSPAAERADALQKIRGEPAIGRLLSEFLPEARDRSHLNPSDGGSFVDPVHRDIVCLPTGNTFRTNPDPISGCGPFATPNALQCCEQNDLVFCANVAAVMRGAGYSASLGRLGGRVAREIHQWMQTYKLDMLPPTKEVYVDLSKDDDLEIFKLAVLVTTDVTINVGVHQPRQVLDPGIEVLQGIVHVRANANAPGASVRFSSFADIIRTKFQFKKMVVHCPLDMTGLIVADVATVINDATYTTDAEIEFGLPAAVGVQAVGQALLNNFPRWVDRRRRHLGPIRKQRAHSSDKVMHYSTALSYDLQRNRITISKTFKMEVL</sequence>
<proteinExistence type="predicted"/>
<evidence type="ECO:0000313" key="3">
    <source>
        <dbReference type="Proteomes" id="UP000000864"/>
    </source>
</evidence>
<organismHost>
    <name type="scientific">Ectocarpus siliculosus</name>
    <name type="common">Brown alga</name>
    <name type="synonym">Conferva siliculosa</name>
    <dbReference type="NCBI Taxonomy" id="2880"/>
</organismHost>
<evidence type="ECO:0000256" key="1">
    <source>
        <dbReference type="SAM" id="MobiDB-lite"/>
    </source>
</evidence>
<reference evidence="2 3" key="3">
    <citation type="journal article" date="2000" name="Virology">
        <title>Characterization and immunolocalization of major structural proteins in the brown algal virus EsV-1.</title>
        <authorList>
            <person name="Delaroque N."/>
            <person name="Wolf S."/>
            <person name="Muller D.G."/>
            <person name="Knippers R."/>
        </authorList>
    </citation>
    <scope>NUCLEOTIDE SEQUENCE [LARGE SCALE GENOMIC DNA]</scope>
    <source>
        <strain evidence="3">Isolate New Zealand/Kaikoura/1988</strain>
    </source>
</reference>
<reference evidence="2 3" key="1">
    <citation type="journal article" date="1995" name="Virology">
        <title>Coat protein of the Ectocarpus siliculosus virus.</title>
        <authorList>
            <person name="Klein M."/>
            <person name="Lanka S.T."/>
            <person name="Knippers R."/>
            <person name="Muller D.G."/>
        </authorList>
    </citation>
    <scope>NUCLEOTIDE SEQUENCE [LARGE SCALE GENOMIC DNA]</scope>
    <source>
        <strain evidence="3">Isolate New Zealand/Kaikoura/1988</strain>
    </source>
</reference>
<dbReference type="Proteomes" id="UP000000864">
    <property type="component" value="Segment"/>
</dbReference>
<reference evidence="2 3" key="2">
    <citation type="journal article" date="1998" name="Adv. Virus Res.">
        <title>Viruses in marine brown algae.</title>
        <authorList>
            <person name="Muller D.G."/>
            <person name="Kapp M."/>
            <person name="Knippers R."/>
        </authorList>
    </citation>
    <scope>NUCLEOTIDE SEQUENCE [LARGE SCALE GENOMIC DNA]</scope>
    <source>
        <strain evidence="3">Isolate New Zealand/Kaikoura/1988</strain>
    </source>
</reference>
<gene>
    <name evidence="2" type="primary">ORF 11</name>
</gene>
<name>Q8QNP8_ESV1K</name>
<dbReference type="KEGG" id="vg:920579"/>
<dbReference type="EMBL" id="AF204951">
    <property type="protein sequence ID" value="AAK14437.1"/>
    <property type="molecule type" value="Genomic_DNA"/>
</dbReference>
<evidence type="ECO:0000313" key="2">
    <source>
        <dbReference type="EMBL" id="AAK14437.1"/>
    </source>
</evidence>
<feature type="region of interest" description="Disordered" evidence="1">
    <location>
        <begin position="1"/>
        <end position="39"/>
    </location>
</feature>
<keyword evidence="3" id="KW-1185">Reference proteome</keyword>
<accession>Q8QNP8</accession>
<organism evidence="2 3">
    <name type="scientific">Ectocarpus siliculosus virus 1 (isolate New Zealand/Kaikoura/1988)</name>
    <name type="common">EsV-1</name>
    <dbReference type="NCBI Taxonomy" id="654926"/>
    <lineage>
        <taxon>Viruses</taxon>
        <taxon>Varidnaviria</taxon>
        <taxon>Bamfordvirae</taxon>
        <taxon>Nucleocytoviricota</taxon>
        <taxon>Megaviricetes</taxon>
        <taxon>Algavirales</taxon>
        <taxon>Phycodnaviridae</taxon>
        <taxon>Phaeovirus</taxon>
        <taxon>Phaeovirus unasiliculosus</taxon>
        <taxon>Ectocarpus siliculosus virus 1</taxon>
    </lineage>
</organism>
<protein>
    <submittedName>
        <fullName evidence="2">EsV-1-11</fullName>
    </submittedName>
</protein>